<dbReference type="PANTHER" id="PTHR23024">
    <property type="entry name" value="ARYLACETAMIDE DEACETYLASE"/>
    <property type="match status" value="1"/>
</dbReference>
<proteinExistence type="inferred from homology"/>
<feature type="domain" description="Alpha/beta hydrolase fold-3" evidence="2">
    <location>
        <begin position="77"/>
        <end position="283"/>
    </location>
</feature>
<dbReference type="EMBL" id="BSYO01000018">
    <property type="protein sequence ID" value="GMH18188.1"/>
    <property type="molecule type" value="Genomic_DNA"/>
</dbReference>
<accession>A0AAD3SV62</accession>
<dbReference type="Gene3D" id="3.40.50.1820">
    <property type="entry name" value="alpha/beta hydrolase"/>
    <property type="match status" value="1"/>
</dbReference>
<name>A0AAD3SV62_NEPGR</name>
<dbReference type="InterPro" id="IPR029058">
    <property type="entry name" value="AB_hydrolase_fold"/>
</dbReference>
<dbReference type="InterPro" id="IPR050466">
    <property type="entry name" value="Carboxylest/Gibb_receptor"/>
</dbReference>
<dbReference type="InterPro" id="IPR013094">
    <property type="entry name" value="AB_hydrolase_3"/>
</dbReference>
<protein>
    <recommendedName>
        <fullName evidence="2">Alpha/beta hydrolase fold-3 domain-containing protein</fullName>
    </recommendedName>
</protein>
<evidence type="ECO:0000313" key="4">
    <source>
        <dbReference type="Proteomes" id="UP001279734"/>
    </source>
</evidence>
<gene>
    <name evidence="3" type="ORF">Nepgr_020029</name>
</gene>
<comment type="similarity">
    <text evidence="1">Belongs to the 'GDXG' lipolytic enzyme family.</text>
</comment>
<evidence type="ECO:0000256" key="1">
    <source>
        <dbReference type="ARBA" id="ARBA00010515"/>
    </source>
</evidence>
<dbReference type="Pfam" id="PF07859">
    <property type="entry name" value="Abhydrolase_3"/>
    <property type="match status" value="1"/>
</dbReference>
<evidence type="ECO:0000259" key="2">
    <source>
        <dbReference type="Pfam" id="PF07859"/>
    </source>
</evidence>
<keyword evidence="4" id="KW-1185">Reference proteome</keyword>
<reference evidence="3" key="1">
    <citation type="submission" date="2023-05" db="EMBL/GenBank/DDBJ databases">
        <title>Nepenthes gracilis genome sequencing.</title>
        <authorList>
            <person name="Fukushima K."/>
        </authorList>
    </citation>
    <scope>NUCLEOTIDE SEQUENCE</scope>
    <source>
        <strain evidence="3">SING2019-196</strain>
    </source>
</reference>
<sequence length="306" mass="34006">MDSSASELIVHDFQPFFKVYKDGRIERYMVSNYAPPGFDPKTEVQSKDVAISAESNVSARIFLPKVTGRPDRKFPLLVHYHGGGFCGGSAFGSICHSFLNTFVSMANVVAVSVDYRLAPEHPLPIAYDDAWLGLQWVVSHANGHGPDPWLNEHVDFSKVFLAGESAGANIAHDVALRASVTRLDDGVKIVGLLLVHPFFGRKEPDEMYKYLCPTSSGSDDDPRLNPGVDPRLPKLCCERVLVCVAEKDWLRDRGKGYYDSLVNSGWGGVAEFVETQDADHCFFLFDPSHHKAEPLRRKFASFINDD</sequence>
<organism evidence="3 4">
    <name type="scientific">Nepenthes gracilis</name>
    <name type="common">Slender pitcher plant</name>
    <dbReference type="NCBI Taxonomy" id="150966"/>
    <lineage>
        <taxon>Eukaryota</taxon>
        <taxon>Viridiplantae</taxon>
        <taxon>Streptophyta</taxon>
        <taxon>Embryophyta</taxon>
        <taxon>Tracheophyta</taxon>
        <taxon>Spermatophyta</taxon>
        <taxon>Magnoliopsida</taxon>
        <taxon>eudicotyledons</taxon>
        <taxon>Gunneridae</taxon>
        <taxon>Pentapetalae</taxon>
        <taxon>Caryophyllales</taxon>
        <taxon>Nepenthaceae</taxon>
        <taxon>Nepenthes</taxon>
    </lineage>
</organism>
<dbReference type="Proteomes" id="UP001279734">
    <property type="component" value="Unassembled WGS sequence"/>
</dbReference>
<comment type="caution">
    <text evidence="3">The sequence shown here is derived from an EMBL/GenBank/DDBJ whole genome shotgun (WGS) entry which is preliminary data.</text>
</comment>
<dbReference type="GO" id="GO:0016787">
    <property type="term" value="F:hydrolase activity"/>
    <property type="evidence" value="ECO:0007669"/>
    <property type="project" value="InterPro"/>
</dbReference>
<dbReference type="PANTHER" id="PTHR23024:SF632">
    <property type="entry name" value="2-HYDROXYISOFLAVANONE DEHYDRATASE-LIKE"/>
    <property type="match status" value="1"/>
</dbReference>
<dbReference type="SUPFAM" id="SSF53474">
    <property type="entry name" value="alpha/beta-Hydrolases"/>
    <property type="match status" value="1"/>
</dbReference>
<evidence type="ECO:0000313" key="3">
    <source>
        <dbReference type="EMBL" id="GMH18188.1"/>
    </source>
</evidence>
<dbReference type="AlphaFoldDB" id="A0AAD3SV62"/>